<dbReference type="SMART" id="SM00387">
    <property type="entry name" value="HATPase_c"/>
    <property type="match status" value="1"/>
</dbReference>
<dbReference type="SMART" id="SM00086">
    <property type="entry name" value="PAC"/>
    <property type="match status" value="2"/>
</dbReference>
<evidence type="ECO:0000256" key="9">
    <source>
        <dbReference type="PROSITE-ProRule" id="PRU00169"/>
    </source>
</evidence>
<dbReference type="RefSeq" id="WP_145184651.1">
    <property type="nucleotide sequence ID" value="NZ_CP036266.1"/>
</dbReference>
<dbReference type="InterPro" id="IPR004358">
    <property type="entry name" value="Sig_transdc_His_kin-like_C"/>
</dbReference>
<dbReference type="InterPro" id="IPR001789">
    <property type="entry name" value="Sig_transdc_resp-reg_receiver"/>
</dbReference>
<dbReference type="SMART" id="SM00448">
    <property type="entry name" value="REC"/>
    <property type="match status" value="1"/>
</dbReference>
<dbReference type="AlphaFoldDB" id="A0A517PNR6"/>
<keyword evidence="7" id="KW-0067">ATP-binding</keyword>
<keyword evidence="5" id="KW-0547">Nucleotide-binding</keyword>
<dbReference type="InterPro" id="IPR001610">
    <property type="entry name" value="PAC"/>
</dbReference>
<dbReference type="InterPro" id="IPR003661">
    <property type="entry name" value="HisK_dim/P_dom"/>
</dbReference>
<evidence type="ECO:0000256" key="5">
    <source>
        <dbReference type="ARBA" id="ARBA00022741"/>
    </source>
</evidence>
<dbReference type="InterPro" id="IPR000700">
    <property type="entry name" value="PAS-assoc_C"/>
</dbReference>
<keyword evidence="8" id="KW-0902">Two-component regulatory system</keyword>
<dbReference type="GO" id="GO:0000155">
    <property type="term" value="F:phosphorelay sensor kinase activity"/>
    <property type="evidence" value="ECO:0007669"/>
    <property type="project" value="InterPro"/>
</dbReference>
<evidence type="ECO:0000313" key="14">
    <source>
        <dbReference type="EMBL" id="QDT21015.1"/>
    </source>
</evidence>
<organism evidence="14 15">
    <name type="scientific">Gimesia chilikensis</name>
    <dbReference type="NCBI Taxonomy" id="2605989"/>
    <lineage>
        <taxon>Bacteria</taxon>
        <taxon>Pseudomonadati</taxon>
        <taxon>Planctomycetota</taxon>
        <taxon>Planctomycetia</taxon>
        <taxon>Planctomycetales</taxon>
        <taxon>Planctomycetaceae</taxon>
        <taxon>Gimesia</taxon>
    </lineage>
</organism>
<evidence type="ECO:0000259" key="10">
    <source>
        <dbReference type="PROSITE" id="PS50109"/>
    </source>
</evidence>
<dbReference type="Gene3D" id="3.40.50.2300">
    <property type="match status" value="1"/>
</dbReference>
<dbReference type="SMART" id="SM00091">
    <property type="entry name" value="PAS"/>
    <property type="match status" value="3"/>
</dbReference>
<feature type="modified residue" description="4-aspartylphosphate" evidence="9">
    <location>
        <position position="711"/>
    </location>
</feature>
<dbReference type="GO" id="GO:0005524">
    <property type="term" value="F:ATP binding"/>
    <property type="evidence" value="ECO:0007669"/>
    <property type="project" value="UniProtKB-KW"/>
</dbReference>
<dbReference type="InterPro" id="IPR036890">
    <property type="entry name" value="HATPase_C_sf"/>
</dbReference>
<feature type="domain" description="PAC" evidence="13">
    <location>
        <begin position="219"/>
        <end position="272"/>
    </location>
</feature>
<dbReference type="InterPro" id="IPR003594">
    <property type="entry name" value="HATPase_dom"/>
</dbReference>
<dbReference type="SUPFAM" id="SSF52172">
    <property type="entry name" value="CheY-like"/>
    <property type="match status" value="1"/>
</dbReference>
<dbReference type="EMBL" id="CP036266">
    <property type="protein sequence ID" value="QDT21015.1"/>
    <property type="molecule type" value="Genomic_DNA"/>
</dbReference>
<accession>A0A517PNR6</accession>
<evidence type="ECO:0000259" key="13">
    <source>
        <dbReference type="PROSITE" id="PS50113"/>
    </source>
</evidence>
<evidence type="ECO:0000313" key="15">
    <source>
        <dbReference type="Proteomes" id="UP000320421"/>
    </source>
</evidence>
<keyword evidence="4" id="KW-0808">Transferase</keyword>
<dbReference type="Gene3D" id="3.30.565.10">
    <property type="entry name" value="Histidine kinase-like ATPase, C-terminal domain"/>
    <property type="match status" value="1"/>
</dbReference>
<dbReference type="SUPFAM" id="SSF55785">
    <property type="entry name" value="PYP-like sensor domain (PAS domain)"/>
    <property type="match status" value="3"/>
</dbReference>
<feature type="domain" description="Response regulatory" evidence="11">
    <location>
        <begin position="660"/>
        <end position="776"/>
    </location>
</feature>
<dbReference type="Pfam" id="PF00072">
    <property type="entry name" value="Response_reg"/>
    <property type="match status" value="1"/>
</dbReference>
<dbReference type="PANTHER" id="PTHR43065">
    <property type="entry name" value="SENSOR HISTIDINE KINASE"/>
    <property type="match status" value="1"/>
</dbReference>
<dbReference type="Proteomes" id="UP000320421">
    <property type="component" value="Chromosome"/>
</dbReference>
<evidence type="ECO:0000259" key="11">
    <source>
        <dbReference type="PROSITE" id="PS50110"/>
    </source>
</evidence>
<evidence type="ECO:0000256" key="2">
    <source>
        <dbReference type="ARBA" id="ARBA00012438"/>
    </source>
</evidence>
<keyword evidence="3 9" id="KW-0597">Phosphoprotein</keyword>
<gene>
    <name evidence="14" type="ORF">HG66A1_28080</name>
</gene>
<dbReference type="PRINTS" id="PR00344">
    <property type="entry name" value="BCTRLSENSOR"/>
</dbReference>
<feature type="domain" description="Histidine kinase" evidence="10">
    <location>
        <begin position="420"/>
        <end position="632"/>
    </location>
</feature>
<dbReference type="InterPro" id="IPR005467">
    <property type="entry name" value="His_kinase_dom"/>
</dbReference>
<evidence type="ECO:0000256" key="7">
    <source>
        <dbReference type="ARBA" id="ARBA00022840"/>
    </source>
</evidence>
<dbReference type="Pfam" id="PF13426">
    <property type="entry name" value="PAS_9"/>
    <property type="match status" value="1"/>
</dbReference>
<dbReference type="PANTHER" id="PTHR43065:SF46">
    <property type="entry name" value="C4-DICARBOXYLATE TRANSPORT SENSOR PROTEIN DCTB"/>
    <property type="match status" value="1"/>
</dbReference>
<evidence type="ECO:0000256" key="1">
    <source>
        <dbReference type="ARBA" id="ARBA00000085"/>
    </source>
</evidence>
<proteinExistence type="predicted"/>
<dbReference type="EC" id="2.7.13.3" evidence="2"/>
<evidence type="ECO:0000256" key="8">
    <source>
        <dbReference type="ARBA" id="ARBA00023012"/>
    </source>
</evidence>
<evidence type="ECO:0000256" key="6">
    <source>
        <dbReference type="ARBA" id="ARBA00022777"/>
    </source>
</evidence>
<dbReference type="Gene3D" id="1.10.287.130">
    <property type="match status" value="1"/>
</dbReference>
<dbReference type="NCBIfam" id="TIGR00229">
    <property type="entry name" value="sensory_box"/>
    <property type="match status" value="2"/>
</dbReference>
<dbReference type="Pfam" id="PF08447">
    <property type="entry name" value="PAS_3"/>
    <property type="match status" value="1"/>
</dbReference>
<dbReference type="PROSITE" id="PS50113">
    <property type="entry name" value="PAC"/>
    <property type="match status" value="2"/>
</dbReference>
<dbReference type="InterPro" id="IPR011006">
    <property type="entry name" value="CheY-like_superfamily"/>
</dbReference>
<feature type="domain" description="PAS" evidence="12">
    <location>
        <begin position="10"/>
        <end position="81"/>
    </location>
</feature>
<dbReference type="CDD" id="cd00082">
    <property type="entry name" value="HisKA"/>
    <property type="match status" value="1"/>
</dbReference>
<dbReference type="CDD" id="cd00130">
    <property type="entry name" value="PAS"/>
    <property type="match status" value="2"/>
</dbReference>
<dbReference type="CDD" id="cd17546">
    <property type="entry name" value="REC_hyHK_CKI1_RcsC-like"/>
    <property type="match status" value="1"/>
</dbReference>
<dbReference type="InterPro" id="IPR036097">
    <property type="entry name" value="HisK_dim/P_sf"/>
</dbReference>
<dbReference type="Pfam" id="PF08448">
    <property type="entry name" value="PAS_4"/>
    <property type="match status" value="1"/>
</dbReference>
<dbReference type="InterPro" id="IPR000014">
    <property type="entry name" value="PAS"/>
</dbReference>
<evidence type="ECO:0000256" key="4">
    <source>
        <dbReference type="ARBA" id="ARBA00022679"/>
    </source>
</evidence>
<dbReference type="Pfam" id="PF00512">
    <property type="entry name" value="HisKA"/>
    <property type="match status" value="1"/>
</dbReference>
<dbReference type="PROSITE" id="PS50109">
    <property type="entry name" value="HIS_KIN"/>
    <property type="match status" value="1"/>
</dbReference>
<dbReference type="OrthoDB" id="260274at2"/>
<reference evidence="14 15" key="1">
    <citation type="submission" date="2019-02" db="EMBL/GenBank/DDBJ databases">
        <title>Deep-cultivation of Planctomycetes and their phenomic and genomic characterization uncovers novel biology.</title>
        <authorList>
            <person name="Wiegand S."/>
            <person name="Jogler M."/>
            <person name="Boedeker C."/>
            <person name="Pinto D."/>
            <person name="Vollmers J."/>
            <person name="Rivas-Marin E."/>
            <person name="Kohn T."/>
            <person name="Peeters S.H."/>
            <person name="Heuer A."/>
            <person name="Rast P."/>
            <person name="Oberbeckmann S."/>
            <person name="Bunk B."/>
            <person name="Jeske O."/>
            <person name="Meyerdierks A."/>
            <person name="Storesund J.E."/>
            <person name="Kallscheuer N."/>
            <person name="Luecker S."/>
            <person name="Lage O.M."/>
            <person name="Pohl T."/>
            <person name="Merkel B.J."/>
            <person name="Hornburger P."/>
            <person name="Mueller R.-W."/>
            <person name="Bruemmer F."/>
            <person name="Labrenz M."/>
            <person name="Spormann A.M."/>
            <person name="Op den Camp H."/>
            <person name="Overmann J."/>
            <person name="Amann R."/>
            <person name="Jetten M.S.M."/>
            <person name="Mascher T."/>
            <person name="Medema M.H."/>
            <person name="Devos D.P."/>
            <person name="Kaster A.-K."/>
            <person name="Ovreas L."/>
            <person name="Rohde M."/>
            <person name="Galperin M.Y."/>
            <person name="Jogler C."/>
        </authorList>
    </citation>
    <scope>NUCLEOTIDE SEQUENCE [LARGE SCALE GENOMIC DNA]</scope>
    <source>
        <strain evidence="14 15">HG66A1</strain>
    </source>
</reference>
<dbReference type="SUPFAM" id="SSF55874">
    <property type="entry name" value="ATPase domain of HSP90 chaperone/DNA topoisomerase II/histidine kinase"/>
    <property type="match status" value="1"/>
</dbReference>
<evidence type="ECO:0000259" key="12">
    <source>
        <dbReference type="PROSITE" id="PS50112"/>
    </source>
</evidence>
<evidence type="ECO:0000256" key="3">
    <source>
        <dbReference type="ARBA" id="ARBA00022553"/>
    </source>
</evidence>
<keyword evidence="6" id="KW-0418">Kinase</keyword>
<dbReference type="Gene3D" id="3.30.450.20">
    <property type="entry name" value="PAS domain"/>
    <property type="match status" value="3"/>
</dbReference>
<comment type="catalytic activity">
    <reaction evidence="1">
        <text>ATP + protein L-histidine = ADP + protein N-phospho-L-histidine.</text>
        <dbReference type="EC" id="2.7.13.3"/>
    </reaction>
</comment>
<name>A0A517PNR6_9PLAN</name>
<dbReference type="SUPFAM" id="SSF47384">
    <property type="entry name" value="Homodimeric domain of signal transducing histidine kinase"/>
    <property type="match status" value="1"/>
</dbReference>
<feature type="domain" description="PAC" evidence="13">
    <location>
        <begin position="82"/>
        <end position="135"/>
    </location>
</feature>
<dbReference type="InterPro" id="IPR013655">
    <property type="entry name" value="PAS_fold_3"/>
</dbReference>
<dbReference type="InterPro" id="IPR035965">
    <property type="entry name" value="PAS-like_dom_sf"/>
</dbReference>
<dbReference type="InterPro" id="IPR013656">
    <property type="entry name" value="PAS_4"/>
</dbReference>
<keyword evidence="15" id="KW-1185">Reference proteome</keyword>
<dbReference type="Pfam" id="PF02518">
    <property type="entry name" value="HATPase_c"/>
    <property type="match status" value="1"/>
</dbReference>
<dbReference type="PROSITE" id="PS50112">
    <property type="entry name" value="PAS"/>
    <property type="match status" value="1"/>
</dbReference>
<protein>
    <recommendedName>
        <fullName evidence="2">histidine kinase</fullName>
        <ecNumber evidence="2">2.7.13.3</ecNumber>
    </recommendedName>
</protein>
<dbReference type="PROSITE" id="PS50110">
    <property type="entry name" value="RESPONSE_REGULATORY"/>
    <property type="match status" value="1"/>
</dbReference>
<dbReference type="SMART" id="SM00388">
    <property type="entry name" value="HisKA"/>
    <property type="match status" value="1"/>
</dbReference>
<sequence length="783" mass="88161">MNPLPNKRMENSILQQVIERTVNGVIITDEAGYTTWINQGFERITGFSANEILGQKPGELLQGPDSDAHVIEEMHLAISNAETFDVTILNYKKNGETFWNYIECLPLFENEIHTGFLAIQTDVTPSIEFQNRLIEANKRAQENSERLLLAFAGGLVGSWDWNPTDDDLYFHESWENLVGAEPGTLEHKIETWVKRIHPDDVDRFTQQLALVTRDKHDHFVSEHRILCERDQYRWTMARGQVVARDQHGNPTRMVGVHLDISEQKRTQQLLDEQNDLLQTILDVIPFAVSWKDAESRYLGCNDLFIELTGLGERENVIGKTEREFHLTPEEAEHILSEDRAIVESGQPLMHKIENRVSSNGDQKILDTSKVPLRLYDGTTGLLKISIDITELEMARESLRQNELQLRHSGRMQAVGKLAGGVAHEFNNLLQAIRGYVTFALDEVASDSMAHSDLTQSITAIDRAAKLTTQLLRFSRVEEVEKITCDPQNVIDDLRVLLRPLLPENISLEYELSPQLPQIVANPLVLGQALLNLCMNSRDAMPSGGTITIGDRLISTSEDARIGFYVKDTGPGIPENIQDRIFDPFFTTKEVGQGTGLGLAMVYSTAEEHGGSVNFESRPGEGTRFEIMIPVVDENDTPTSQHVVDRFDIKATQNRSKTVKSILVAEDDSIVMRVTVRMLENLGYHVLSANNGRAAVEVYRREREDIKCLVFDISMPLMNGTEAYDEISRLGTSPPIVFCTGYDSNQTLKTDLCQKGYRLINKPFDQTTLEEAINDALLEAAAEE</sequence>